<keyword evidence="1" id="KW-0472">Membrane</keyword>
<dbReference type="AlphaFoldDB" id="A0A6C0EF57"/>
<sequence>MKINKQIMKKINSPKMFFIFILFVIISLIVLHLVFKSIRVIFDMDKKADTKMDDAKLSADNITTNKNQ</sequence>
<evidence type="ECO:0000313" key="2">
    <source>
        <dbReference type="EMBL" id="QHT27382.1"/>
    </source>
</evidence>
<keyword evidence="1" id="KW-0812">Transmembrane</keyword>
<reference evidence="2" key="1">
    <citation type="journal article" date="2020" name="Nature">
        <title>Giant virus diversity and host interactions through global metagenomics.</title>
        <authorList>
            <person name="Schulz F."/>
            <person name="Roux S."/>
            <person name="Paez-Espino D."/>
            <person name="Jungbluth S."/>
            <person name="Walsh D.A."/>
            <person name="Denef V.J."/>
            <person name="McMahon K.D."/>
            <person name="Konstantinidis K.T."/>
            <person name="Eloe-Fadrosh E.A."/>
            <person name="Kyrpides N.C."/>
            <person name="Woyke T."/>
        </authorList>
    </citation>
    <scope>NUCLEOTIDE SEQUENCE</scope>
    <source>
        <strain evidence="2">GVMAG-M-3300023179-33</strain>
    </source>
</reference>
<organism evidence="2">
    <name type="scientific">viral metagenome</name>
    <dbReference type="NCBI Taxonomy" id="1070528"/>
    <lineage>
        <taxon>unclassified sequences</taxon>
        <taxon>metagenomes</taxon>
        <taxon>organismal metagenomes</taxon>
    </lineage>
</organism>
<proteinExistence type="predicted"/>
<keyword evidence="1" id="KW-1133">Transmembrane helix</keyword>
<accession>A0A6C0EF57</accession>
<feature type="transmembrane region" description="Helical" evidence="1">
    <location>
        <begin position="16"/>
        <end position="35"/>
    </location>
</feature>
<dbReference type="EMBL" id="MN739822">
    <property type="protein sequence ID" value="QHT27382.1"/>
    <property type="molecule type" value="Genomic_DNA"/>
</dbReference>
<name>A0A6C0EF57_9ZZZZ</name>
<evidence type="ECO:0000256" key="1">
    <source>
        <dbReference type="SAM" id="Phobius"/>
    </source>
</evidence>
<protein>
    <submittedName>
        <fullName evidence="2">Uncharacterized protein</fullName>
    </submittedName>
</protein>